<reference evidence="1" key="1">
    <citation type="submission" date="2021-03" db="EMBL/GenBank/DDBJ databases">
        <title>Leucobacter chromiisoli sp. nov., isolated from chromium-containing soil of chemical plant.</title>
        <authorList>
            <person name="Xu Z."/>
        </authorList>
    </citation>
    <scope>NUCLEOTIDE SEQUENCE</scope>
    <source>
        <strain evidence="1">K 70/01</strain>
    </source>
</reference>
<proteinExistence type="predicted"/>
<protein>
    <submittedName>
        <fullName evidence="1">Uncharacterized protein</fullName>
    </submittedName>
</protein>
<name>A0A939QGC6_9MICO</name>
<evidence type="ECO:0000313" key="1">
    <source>
        <dbReference type="EMBL" id="MBO2990723.1"/>
    </source>
</evidence>
<organism evidence="1 2">
    <name type="scientific">Leucobacter tardus</name>
    <dbReference type="NCBI Taxonomy" id="501483"/>
    <lineage>
        <taxon>Bacteria</taxon>
        <taxon>Bacillati</taxon>
        <taxon>Actinomycetota</taxon>
        <taxon>Actinomycetes</taxon>
        <taxon>Micrococcales</taxon>
        <taxon>Microbacteriaceae</taxon>
        <taxon>Leucobacter</taxon>
    </lineage>
</organism>
<dbReference type="Proteomes" id="UP000668403">
    <property type="component" value="Unassembled WGS sequence"/>
</dbReference>
<dbReference type="AlphaFoldDB" id="A0A939QGC6"/>
<evidence type="ECO:0000313" key="2">
    <source>
        <dbReference type="Proteomes" id="UP000668403"/>
    </source>
</evidence>
<keyword evidence="2" id="KW-1185">Reference proteome</keyword>
<dbReference type="RefSeq" id="WP_208239940.1">
    <property type="nucleotide sequence ID" value="NZ_BAAAQU010000002.1"/>
</dbReference>
<comment type="caution">
    <text evidence="1">The sequence shown here is derived from an EMBL/GenBank/DDBJ whole genome shotgun (WGS) entry which is preliminary data.</text>
</comment>
<gene>
    <name evidence="1" type="ORF">J4H85_12030</name>
</gene>
<accession>A0A939QGC6</accession>
<dbReference type="EMBL" id="JAGFBF010000005">
    <property type="protein sequence ID" value="MBO2990723.1"/>
    <property type="molecule type" value="Genomic_DNA"/>
</dbReference>
<sequence>MSEHIDTRHTGVVGTDAADRADALRALSRVPVSVFTENSAPERPFTTVLVFADAPAELSWRDWFAEMKQTEESFDRILPRLANPAKLLVIGTSAGIGERERAASREFLSDVTTGVGAYATTEFGLDLSVNAVEVPPGSDDRLLLERLARFAEHGHVAADGHVLAREEIAHDSVAVAIATTEI</sequence>